<evidence type="ECO:0000313" key="2">
    <source>
        <dbReference type="EMBL" id="MBA4602064.1"/>
    </source>
</evidence>
<dbReference type="RefSeq" id="WP_181739212.1">
    <property type="nucleotide sequence ID" value="NZ_JACEOL010000023.1"/>
</dbReference>
<dbReference type="EMBL" id="JACEOL010000023">
    <property type="protein sequence ID" value="MBA4602064.1"/>
    <property type="molecule type" value="Genomic_DNA"/>
</dbReference>
<dbReference type="Pfam" id="PF07791">
    <property type="entry name" value="Imm11"/>
    <property type="match status" value="1"/>
</dbReference>
<protein>
    <recommendedName>
        <fullName evidence="1">Immunity MXAN-0049 protein domain-containing protein</fullName>
    </recommendedName>
</protein>
<reference evidence="2 3" key="1">
    <citation type="submission" date="2020-07" db="EMBL/GenBank/DDBJ databases">
        <title>Thermoactinomyces phylogeny.</title>
        <authorList>
            <person name="Dunlap C."/>
        </authorList>
    </citation>
    <scope>NUCLEOTIDE SEQUENCE [LARGE SCALE GENOMIC DNA]</scope>
    <source>
        <strain evidence="2 3">AMNI-1</strain>
    </source>
</reference>
<gene>
    <name evidence="2" type="ORF">H2C83_06980</name>
</gene>
<proteinExistence type="predicted"/>
<dbReference type="Proteomes" id="UP000538292">
    <property type="component" value="Unassembled WGS sequence"/>
</dbReference>
<dbReference type="AlphaFoldDB" id="A0A7W1XRQ0"/>
<feature type="domain" description="Immunity MXAN-0049 protein" evidence="1">
    <location>
        <begin position="92"/>
        <end position="177"/>
    </location>
</feature>
<accession>A0A7W1XRQ0</accession>
<name>A0A7W1XRQ0_9BACL</name>
<dbReference type="InterPro" id="IPR012433">
    <property type="entry name" value="Imm11"/>
</dbReference>
<organism evidence="2 3">
    <name type="scientific">Thermoactinomyces mirandus</name>
    <dbReference type="NCBI Taxonomy" id="2756294"/>
    <lineage>
        <taxon>Bacteria</taxon>
        <taxon>Bacillati</taxon>
        <taxon>Bacillota</taxon>
        <taxon>Bacilli</taxon>
        <taxon>Bacillales</taxon>
        <taxon>Thermoactinomycetaceae</taxon>
        <taxon>Thermoactinomyces</taxon>
    </lineage>
</organism>
<evidence type="ECO:0000259" key="1">
    <source>
        <dbReference type="Pfam" id="PF07791"/>
    </source>
</evidence>
<keyword evidence="3" id="KW-1185">Reference proteome</keyword>
<comment type="caution">
    <text evidence="2">The sequence shown here is derived from an EMBL/GenBank/DDBJ whole genome shotgun (WGS) entry which is preliminary data.</text>
</comment>
<evidence type="ECO:0000313" key="3">
    <source>
        <dbReference type="Proteomes" id="UP000538292"/>
    </source>
</evidence>
<sequence length="182" mass="21125">MKIWHLECLLNSFESLGFADFDRDSKLADLLLQTSPLIDKWNNVEVLTIDEGKDSDSPHFWDCPVPVFSERAYYTVQDFLRNKAEALSLNHPEKIFYAIHVLNAIDAVDYQKAIIKQLDTGFRVGFEKYAFIEEKVEDEHIFRIFLDDRIRSAVFVSDEFKKAVESDGLAGFQFMEVWDSGK</sequence>